<dbReference type="EMBL" id="JAFGIX010000065">
    <property type="protein sequence ID" value="MBN1574081.1"/>
    <property type="molecule type" value="Genomic_DNA"/>
</dbReference>
<sequence>MSSEGKMRADFRSARTLALLALLSALVTVATLVVRIPIVATKGYFNLGDALIFIAAALFGPLFGMIVGGVGSALADMIGGYIHFAPWTFFIKGIEGLMAGFLLGFFKVKPWSVKGIIVSAFSFALAAAWMVAGYFGAEYIIYGLDYAPPLAELPFNVAQGGISAAVAVVLVPIVALALPKRTDITYYGRGGG</sequence>
<keyword evidence="1" id="KW-1133">Transmembrane helix</keyword>
<dbReference type="AlphaFoldDB" id="A0A9D8PNK8"/>
<reference evidence="2" key="2">
    <citation type="submission" date="2021-01" db="EMBL/GenBank/DDBJ databases">
        <authorList>
            <person name="Hahn C.R."/>
            <person name="Youssef N.H."/>
            <person name="Elshahed M."/>
        </authorList>
    </citation>
    <scope>NUCLEOTIDE SEQUENCE</scope>
    <source>
        <strain evidence="2">Zod_Metabat.24</strain>
    </source>
</reference>
<dbReference type="PANTHER" id="PTHR37815:SF3">
    <property type="entry name" value="UPF0397 PROTEIN SPR0429"/>
    <property type="match status" value="1"/>
</dbReference>
<keyword evidence="1" id="KW-0812">Transmembrane</keyword>
<proteinExistence type="predicted"/>
<reference evidence="2" key="1">
    <citation type="journal article" date="2021" name="Environ. Microbiol.">
        <title>Genomic characterization of three novel Desulfobacterota classes expand the metabolic and phylogenetic diversity of the phylum.</title>
        <authorList>
            <person name="Murphy C.L."/>
            <person name="Biggerstaff J."/>
            <person name="Eichhorn A."/>
            <person name="Ewing E."/>
            <person name="Shahan R."/>
            <person name="Soriano D."/>
            <person name="Stewart S."/>
            <person name="VanMol K."/>
            <person name="Walker R."/>
            <person name="Walters P."/>
            <person name="Elshahed M.S."/>
            <person name="Youssef N.H."/>
        </authorList>
    </citation>
    <scope>NUCLEOTIDE SEQUENCE</scope>
    <source>
        <strain evidence="2">Zod_Metabat.24</strain>
    </source>
</reference>
<evidence type="ECO:0000313" key="2">
    <source>
        <dbReference type="EMBL" id="MBN1574081.1"/>
    </source>
</evidence>
<dbReference type="InterPro" id="IPR009825">
    <property type="entry name" value="ECF_substrate-spec-like"/>
</dbReference>
<feature type="transmembrane region" description="Helical" evidence="1">
    <location>
        <begin position="157"/>
        <end position="178"/>
    </location>
</feature>
<dbReference type="GO" id="GO:0016020">
    <property type="term" value="C:membrane"/>
    <property type="evidence" value="ECO:0007669"/>
    <property type="project" value="InterPro"/>
</dbReference>
<dbReference type="Gene3D" id="1.10.1760.20">
    <property type="match status" value="1"/>
</dbReference>
<comment type="caution">
    <text evidence="2">The sequence shown here is derived from an EMBL/GenBank/DDBJ whole genome shotgun (WGS) entry which is preliminary data.</text>
</comment>
<accession>A0A9D8PNK8</accession>
<dbReference type="Proteomes" id="UP000809273">
    <property type="component" value="Unassembled WGS sequence"/>
</dbReference>
<gene>
    <name evidence="2" type="ORF">JW984_12870</name>
</gene>
<feature type="transmembrane region" description="Helical" evidence="1">
    <location>
        <begin position="51"/>
        <end position="75"/>
    </location>
</feature>
<protein>
    <submittedName>
        <fullName evidence="2">ECF transporter S component</fullName>
    </submittedName>
</protein>
<feature type="transmembrane region" description="Helical" evidence="1">
    <location>
        <begin position="116"/>
        <end position="137"/>
    </location>
</feature>
<name>A0A9D8PNK8_9DELT</name>
<keyword evidence="1" id="KW-0472">Membrane</keyword>
<evidence type="ECO:0000256" key="1">
    <source>
        <dbReference type="SAM" id="Phobius"/>
    </source>
</evidence>
<dbReference type="Pfam" id="PF07155">
    <property type="entry name" value="ECF-ribofla_trS"/>
    <property type="match status" value="1"/>
</dbReference>
<organism evidence="2 3">
    <name type="scientific">Candidatus Zymogenus saltonus</name>
    <dbReference type="NCBI Taxonomy" id="2844893"/>
    <lineage>
        <taxon>Bacteria</taxon>
        <taxon>Deltaproteobacteria</taxon>
        <taxon>Candidatus Zymogenia</taxon>
        <taxon>Candidatus Zymogeniales</taxon>
        <taxon>Candidatus Zymogenaceae</taxon>
        <taxon>Candidatus Zymogenus</taxon>
    </lineage>
</organism>
<evidence type="ECO:0000313" key="3">
    <source>
        <dbReference type="Proteomes" id="UP000809273"/>
    </source>
</evidence>
<dbReference type="PANTHER" id="PTHR37815">
    <property type="entry name" value="UPF0397 PROTEIN BC_2624-RELATED"/>
    <property type="match status" value="1"/>
</dbReference>